<dbReference type="InterPro" id="IPR050440">
    <property type="entry name" value="Laminin/Netrin_ECM"/>
</dbReference>
<evidence type="ECO:0000256" key="2">
    <source>
        <dbReference type="ARBA" id="ARBA00022525"/>
    </source>
</evidence>
<feature type="disulfide bond" evidence="12">
    <location>
        <begin position="737"/>
        <end position="746"/>
    </location>
</feature>
<feature type="disulfide bond" evidence="12">
    <location>
        <begin position="718"/>
        <end position="735"/>
    </location>
</feature>
<organism evidence="18 19">
    <name type="scientific">Helobdella robusta</name>
    <name type="common">Californian leech</name>
    <dbReference type="NCBI Taxonomy" id="6412"/>
    <lineage>
        <taxon>Eukaryota</taxon>
        <taxon>Metazoa</taxon>
        <taxon>Spiralia</taxon>
        <taxon>Lophotrochozoa</taxon>
        <taxon>Annelida</taxon>
        <taxon>Clitellata</taxon>
        <taxon>Hirudinea</taxon>
        <taxon>Rhynchobdellida</taxon>
        <taxon>Glossiphoniidae</taxon>
        <taxon>Helobdella</taxon>
    </lineage>
</organism>
<evidence type="ECO:0000256" key="6">
    <source>
        <dbReference type="ARBA" id="ARBA00022869"/>
    </source>
</evidence>
<feature type="disulfide bond" evidence="12">
    <location>
        <begin position="430"/>
        <end position="439"/>
    </location>
</feature>
<feature type="coiled-coil region" evidence="13">
    <location>
        <begin position="1615"/>
        <end position="1649"/>
    </location>
</feature>
<feature type="domain" description="Laminin EGF-like" evidence="14">
    <location>
        <begin position="716"/>
        <end position="763"/>
    </location>
</feature>
<reference evidence="19" key="1">
    <citation type="submission" date="2012-12" db="EMBL/GenBank/DDBJ databases">
        <authorList>
            <person name="Hellsten U."/>
            <person name="Grimwood J."/>
            <person name="Chapman J.A."/>
            <person name="Shapiro H."/>
            <person name="Aerts A."/>
            <person name="Otillar R.P."/>
            <person name="Terry A.Y."/>
            <person name="Boore J.L."/>
            <person name="Simakov O."/>
            <person name="Marletaz F."/>
            <person name="Cho S.-J."/>
            <person name="Edsinger-Gonzales E."/>
            <person name="Havlak P."/>
            <person name="Kuo D.-H."/>
            <person name="Larsson T."/>
            <person name="Lv J."/>
            <person name="Arendt D."/>
            <person name="Savage R."/>
            <person name="Osoegawa K."/>
            <person name="de Jong P."/>
            <person name="Lindberg D.R."/>
            <person name="Seaver E.C."/>
            <person name="Weisblat D.A."/>
            <person name="Putnam N.H."/>
            <person name="Grigoriev I.V."/>
            <person name="Rokhsar D.S."/>
        </authorList>
    </citation>
    <scope>NUCLEOTIDE SEQUENCE</scope>
</reference>
<dbReference type="InParanoid" id="T1EE82"/>
<dbReference type="OrthoDB" id="5985440at2759"/>
<feature type="domain" description="Laminin N-terminal" evidence="16">
    <location>
        <begin position="1"/>
        <end position="219"/>
    </location>
</feature>
<dbReference type="PRINTS" id="PR00011">
    <property type="entry name" value="EGFLAMININ"/>
</dbReference>
<evidence type="ECO:0008006" key="20">
    <source>
        <dbReference type="Google" id="ProtNLM"/>
    </source>
</evidence>
<feature type="domain" description="Laminin EGF-like" evidence="14">
    <location>
        <begin position="916"/>
        <end position="967"/>
    </location>
</feature>
<feature type="disulfide bond" evidence="12">
    <location>
        <begin position="992"/>
        <end position="1001"/>
    </location>
</feature>
<feature type="disulfide bond" evidence="12">
    <location>
        <begin position="442"/>
        <end position="456"/>
    </location>
</feature>
<dbReference type="FunCoup" id="T1EE82">
    <property type="interactions" value="60"/>
</dbReference>
<dbReference type="FunFam" id="2.10.25.10:FF:000130">
    <property type="entry name" value="Laminin subunit beta 1"/>
    <property type="match status" value="1"/>
</dbReference>
<feature type="disulfide bond" evidence="12">
    <location>
        <begin position="829"/>
        <end position="838"/>
    </location>
</feature>
<dbReference type="CTD" id="20194884"/>
<dbReference type="PROSITE" id="PS51116">
    <property type="entry name" value="LAMININ_IVB"/>
    <property type="match status" value="1"/>
</dbReference>
<feature type="disulfide bond" evidence="12">
    <location>
        <begin position="1070"/>
        <end position="1087"/>
    </location>
</feature>
<evidence type="ECO:0000259" key="16">
    <source>
        <dbReference type="PROSITE" id="PS51117"/>
    </source>
</evidence>
<feature type="disulfide bond" evidence="12">
    <location>
        <begin position="314"/>
        <end position="323"/>
    </location>
</feature>
<proteinExistence type="predicted"/>
<dbReference type="FunFam" id="2.10.25.10:FF:000011">
    <property type="entry name" value="Cadherin EGF LAG seven-pass G-type receptor"/>
    <property type="match status" value="1"/>
</dbReference>
<dbReference type="EnsemblMetazoa" id="HelroT107164">
    <property type="protein sequence ID" value="HelroP107164"/>
    <property type="gene ID" value="HelroG107164"/>
</dbReference>
<feature type="disulfide bond" evidence="12">
    <location>
        <begin position="377"/>
        <end position="386"/>
    </location>
</feature>
<keyword evidence="3" id="KW-0272">Extracellular matrix</keyword>
<evidence type="ECO:0000256" key="7">
    <source>
        <dbReference type="ARBA" id="ARBA00022889"/>
    </source>
</evidence>
<dbReference type="GO" id="GO:0070831">
    <property type="term" value="P:basement membrane assembly"/>
    <property type="evidence" value="ECO:0000318"/>
    <property type="project" value="GO_Central"/>
</dbReference>
<feature type="disulfide bond" evidence="12">
    <location>
        <begin position="716"/>
        <end position="728"/>
    </location>
</feature>
<dbReference type="Pfam" id="PF00055">
    <property type="entry name" value="Laminin_N"/>
    <property type="match status" value="1"/>
</dbReference>
<dbReference type="InterPro" id="IPR000742">
    <property type="entry name" value="EGF"/>
</dbReference>
<evidence type="ECO:0000256" key="9">
    <source>
        <dbReference type="ARBA" id="ARBA00023157"/>
    </source>
</evidence>
<comment type="caution">
    <text evidence="12">Lacks conserved residue(s) required for the propagation of feature annotation.</text>
</comment>
<dbReference type="STRING" id="6412.T1EE82"/>
<dbReference type="PROSITE" id="PS51117">
    <property type="entry name" value="LAMININ_NTER"/>
    <property type="match status" value="1"/>
</dbReference>
<gene>
    <name evidence="18" type="primary">20194884</name>
    <name evidence="17" type="ORF">HELRODRAFT_107164</name>
</gene>
<dbReference type="PANTHER" id="PTHR10574">
    <property type="entry name" value="NETRIN/LAMININ-RELATED"/>
    <property type="match status" value="1"/>
</dbReference>
<dbReference type="InterPro" id="IPR056863">
    <property type="entry name" value="LMN_ATRN_NET-like_EGF"/>
</dbReference>
<dbReference type="FunFam" id="2.10.25.10:FF:000224">
    <property type="entry name" value="Usherin"/>
    <property type="match status" value="1"/>
</dbReference>
<keyword evidence="5" id="KW-0677">Repeat</keyword>
<evidence type="ECO:0000259" key="14">
    <source>
        <dbReference type="PROSITE" id="PS50027"/>
    </source>
</evidence>
<dbReference type="Gene3D" id="2.170.300.10">
    <property type="entry name" value="Tie2 ligand-binding domain superfamily"/>
    <property type="match status" value="1"/>
</dbReference>
<feature type="domain" description="Laminin EGF-like" evidence="14">
    <location>
        <begin position="968"/>
        <end position="1019"/>
    </location>
</feature>
<dbReference type="Proteomes" id="UP000015101">
    <property type="component" value="Unassembled WGS sequence"/>
</dbReference>
<evidence type="ECO:0000256" key="10">
    <source>
        <dbReference type="ARBA" id="ARBA00023180"/>
    </source>
</evidence>
<dbReference type="FunFam" id="2.60.120.260:FF:000073">
    <property type="entry name" value="Laminin subunit beta 3"/>
    <property type="match status" value="1"/>
</dbReference>
<dbReference type="GO" id="GO:0009887">
    <property type="term" value="P:animal organ morphogenesis"/>
    <property type="evidence" value="ECO:0000318"/>
    <property type="project" value="GO_Central"/>
</dbReference>
<dbReference type="GO" id="GO:0034446">
    <property type="term" value="P:substrate adhesion-dependent cell spreading"/>
    <property type="evidence" value="ECO:0000318"/>
    <property type="project" value="GO_Central"/>
</dbReference>
<reference evidence="18" key="3">
    <citation type="submission" date="2015-06" db="UniProtKB">
        <authorList>
            <consortium name="EnsemblMetazoa"/>
        </authorList>
    </citation>
    <scope>IDENTIFICATION</scope>
</reference>
<feature type="disulfide bond" evidence="12">
    <location>
        <begin position="766"/>
        <end position="783"/>
    </location>
</feature>
<feature type="disulfide bond" evidence="12">
    <location>
        <begin position="1068"/>
        <end position="1080"/>
    </location>
</feature>
<evidence type="ECO:0000313" key="17">
    <source>
        <dbReference type="EMBL" id="ESN99117.1"/>
    </source>
</evidence>
<dbReference type="PROSITE" id="PS50027">
    <property type="entry name" value="EGF_LAM_2"/>
    <property type="match status" value="10"/>
</dbReference>
<dbReference type="FunFam" id="2.170.300.10:FF:000001">
    <property type="entry name" value="Laminin subunit beta-1"/>
    <property type="match status" value="1"/>
</dbReference>
<feature type="disulfide bond" evidence="12">
    <location>
        <begin position="1089"/>
        <end position="1098"/>
    </location>
</feature>
<feature type="domain" description="Laminin EGF-like" evidence="14">
    <location>
        <begin position="407"/>
        <end position="458"/>
    </location>
</feature>
<dbReference type="GeneID" id="20194884"/>
<dbReference type="EMBL" id="AMQM01001117">
    <property type="status" value="NOT_ANNOTATED_CDS"/>
    <property type="molecule type" value="Genomic_DNA"/>
</dbReference>
<protein>
    <recommendedName>
        <fullName evidence="20">Laminin subunit beta-1</fullName>
    </recommendedName>
</protein>
<evidence type="ECO:0000256" key="5">
    <source>
        <dbReference type="ARBA" id="ARBA00022737"/>
    </source>
</evidence>
<feature type="disulfide bond" evidence="12">
    <location>
        <begin position="940"/>
        <end position="949"/>
    </location>
</feature>
<dbReference type="Gene3D" id="1.10.287.950">
    <property type="entry name" value="Methyl-accepting chemotaxis protein"/>
    <property type="match status" value="1"/>
</dbReference>
<feature type="disulfide bond" evidence="12">
    <location>
        <begin position="1020"/>
        <end position="1032"/>
    </location>
</feature>
<dbReference type="PANTHER" id="PTHR10574:SF375">
    <property type="entry name" value="LAMININ SUBUNIT BETA-1"/>
    <property type="match status" value="1"/>
</dbReference>
<dbReference type="CDD" id="cd00055">
    <property type="entry name" value="EGF_Lam"/>
    <property type="match status" value="13"/>
</dbReference>
<dbReference type="HOGENOM" id="CLU_001560_1_0_1"/>
<evidence type="ECO:0000256" key="1">
    <source>
        <dbReference type="ARBA" id="ARBA00004302"/>
    </source>
</evidence>
<dbReference type="KEGG" id="hro:HELRODRAFT_107164"/>
<dbReference type="Pfam" id="PF00053">
    <property type="entry name" value="EGF_laminin"/>
    <property type="match status" value="11"/>
</dbReference>
<dbReference type="FunFam" id="2.10.25.10:FF:000135">
    <property type="entry name" value="Laminin subunit beta 4"/>
    <property type="match status" value="3"/>
</dbReference>
<evidence type="ECO:0000256" key="13">
    <source>
        <dbReference type="SAM" id="Coils"/>
    </source>
</evidence>
<feature type="disulfide bond" evidence="12">
    <location>
        <begin position="1022"/>
        <end position="1039"/>
    </location>
</feature>
<dbReference type="SUPFAM" id="SSF58104">
    <property type="entry name" value="Methyl-accepting chemotaxis protein (MCP) signaling domain"/>
    <property type="match status" value="1"/>
</dbReference>
<dbReference type="FunFam" id="2.10.25.10:FF:000138">
    <property type="entry name" value="Laminin subunit beta 1"/>
    <property type="match status" value="1"/>
</dbReference>
<feature type="domain" description="Laminin EGF-like" evidence="14">
    <location>
        <begin position="1020"/>
        <end position="1067"/>
    </location>
</feature>
<feature type="coiled-coil region" evidence="13">
    <location>
        <begin position="1412"/>
        <end position="1507"/>
    </location>
</feature>
<dbReference type="GO" id="GO:0007411">
    <property type="term" value="P:axon guidance"/>
    <property type="evidence" value="ECO:0000318"/>
    <property type="project" value="GO_Central"/>
</dbReference>
<accession>T1EE82</accession>
<dbReference type="InterPro" id="IPR013015">
    <property type="entry name" value="Laminin_IV_B"/>
</dbReference>
<keyword evidence="19" id="KW-1185">Reference proteome</keyword>
<reference evidence="17 19" key="2">
    <citation type="journal article" date="2013" name="Nature">
        <title>Insights into bilaterian evolution from three spiralian genomes.</title>
        <authorList>
            <person name="Simakov O."/>
            <person name="Marletaz F."/>
            <person name="Cho S.J."/>
            <person name="Edsinger-Gonzales E."/>
            <person name="Havlak P."/>
            <person name="Hellsten U."/>
            <person name="Kuo D.H."/>
            <person name="Larsson T."/>
            <person name="Lv J."/>
            <person name="Arendt D."/>
            <person name="Savage R."/>
            <person name="Osoegawa K."/>
            <person name="de Jong P."/>
            <person name="Grimwood J."/>
            <person name="Chapman J.A."/>
            <person name="Shapiro H."/>
            <person name="Aerts A."/>
            <person name="Otillar R.P."/>
            <person name="Terry A.Y."/>
            <person name="Boore J.L."/>
            <person name="Grigoriev I.V."/>
            <person name="Lindberg D.R."/>
            <person name="Seaver E.C."/>
            <person name="Weisblat D.A."/>
            <person name="Putnam N.H."/>
            <person name="Rokhsar D.S."/>
        </authorList>
    </citation>
    <scope>NUCLEOTIDE SEQUENCE</scope>
</reference>
<dbReference type="PROSITE" id="PS01248">
    <property type="entry name" value="EGF_LAM_1"/>
    <property type="match status" value="2"/>
</dbReference>
<evidence type="ECO:0000256" key="8">
    <source>
        <dbReference type="ARBA" id="ARBA00023054"/>
    </source>
</evidence>
<feature type="disulfide bond" evidence="12">
    <location>
        <begin position="785"/>
        <end position="794"/>
    </location>
</feature>
<name>T1EE82_HELRO</name>
<evidence type="ECO:0000313" key="18">
    <source>
        <dbReference type="EnsemblMetazoa" id="HelroP107164"/>
    </source>
</evidence>
<keyword evidence="7" id="KW-0130">Cell adhesion</keyword>
<feature type="domain" description="Laminin EGF-like" evidence="14">
    <location>
        <begin position="810"/>
        <end position="856"/>
    </location>
</feature>
<dbReference type="PROSITE" id="PS00022">
    <property type="entry name" value="EGF_1"/>
    <property type="match status" value="1"/>
</dbReference>
<dbReference type="SMART" id="SM00180">
    <property type="entry name" value="EGF_Lam"/>
    <property type="match status" value="13"/>
</dbReference>
<keyword evidence="4" id="KW-0732">Signal</keyword>
<dbReference type="FunFam" id="2.10.25.10:FF:000084">
    <property type="entry name" value="Laminin subunit alpha 3"/>
    <property type="match status" value="1"/>
</dbReference>
<evidence type="ECO:0000256" key="11">
    <source>
        <dbReference type="ARBA" id="ARBA00023292"/>
    </source>
</evidence>
<dbReference type="GO" id="GO:0016477">
    <property type="term" value="P:cell migration"/>
    <property type="evidence" value="ECO:0000318"/>
    <property type="project" value="GO_Central"/>
</dbReference>
<dbReference type="SMART" id="SM00181">
    <property type="entry name" value="EGF"/>
    <property type="match status" value="7"/>
</dbReference>
<dbReference type="InterPro" id="IPR008211">
    <property type="entry name" value="Laminin_N"/>
</dbReference>
<dbReference type="EMBL" id="KB097143">
    <property type="protein sequence ID" value="ESN99117.1"/>
    <property type="molecule type" value="Genomic_DNA"/>
</dbReference>
<keyword evidence="8 13" id="KW-0175">Coiled coil</keyword>
<keyword evidence="10" id="KW-0325">Glycoprotein</keyword>
<comment type="subcellular location">
    <subcellularLocation>
        <location evidence="1">Secreted</location>
        <location evidence="1">Extracellular space</location>
        <location evidence="1">Extracellular matrix</location>
        <location evidence="1">Basement membrane</location>
    </subcellularLocation>
</comment>
<dbReference type="FunFam" id="2.10.25.10:FF:000065">
    <property type="entry name" value="Laminin subunit beta 1"/>
    <property type="match status" value="1"/>
</dbReference>
<evidence type="ECO:0000256" key="3">
    <source>
        <dbReference type="ARBA" id="ARBA00022530"/>
    </source>
</evidence>
<evidence type="ECO:0000259" key="15">
    <source>
        <dbReference type="PROSITE" id="PS51116"/>
    </source>
</evidence>
<feature type="domain" description="Laminin EGF-like" evidence="14">
    <location>
        <begin position="1068"/>
        <end position="1114"/>
    </location>
</feature>
<dbReference type="Pfam" id="PF24973">
    <property type="entry name" value="EGF_LMN_ATRN"/>
    <property type="match status" value="2"/>
</dbReference>
<dbReference type="RefSeq" id="XP_009023017.1">
    <property type="nucleotide sequence ID" value="XM_009024769.1"/>
</dbReference>
<sequence length="1731" mass="195060">MIGRQHRLSASSTCGLQKVETYCIFSGLDRTVNRNKCFLCDSRNPNNPRSHRVENIISRYRKDWESRWWQSENGVHNVSLQLDLEAEFHFTFLTAKFKSIRPAGMVIERSYDFGKTWKVYKYFSTNCTRLFPNMTIGQRSHHCDEKQTKMFPSSKGEIYFAPIQNSSLKIYSKEMQNLLKVTNLRINFTKLHSLDDQFLTTQSNIKHFYAVYQLTIQGRCSCYGHADTCSGVPGEKNNIDGKVHAKCECAHFTTGHNCEQCMDFYNNLPWRPATKDNSNACQKCNCNMHSMKCHFDPVVYVISNLTSGGICDDCQHNTQGYNCEQCKPFFYHDPGRPITDPYACQSCNCDPRGSLYKGECEPKNNFVLDLAAGHCHCKENVEGTRCDTCKQGFAKLSDDHPLGCEACDCHPIGTSIEEGTCNQFTGECKCKRFVTGKQCDKCRPGYWNFGKQPQGCTPCDCDIGGAADWNCNQMDGGCTCRPNIIGRYCNEVPSKYFVPGLDYLIYEGEFADGIGRYEVENREIYEGGYKSWTGTGFMRVYEGSSIDFHVKGIPYSTHYDVIVRYETPDQGTWHDVTLYVMRSEPTKLGTHCGNVIHTDQNAPVEISDRFRHYILIHSTCLEQGSEHKIRINFNKFSPYETSPDKFVLVDSIVLVPSADQHPTMQFTELNNIRNDYERYGCINHYLSPAYQWELPAACRKLIFSASAYIHDGAQACDCDPVGSEDPECDAIGGQCRCKPNVVGRRCDQCEYAHYGFGPNGCSRCKCNMIGSLDNNCNVTTGQCKCIQNAYGLRCSECQRGFFGYPHCRPCQCNGMSDDCDGETGQCLACRDNTGGHNCERCADGYYGDPRTGGCKPCMCPGGAGSGAQHARTCHQDPSTGTVICHCDEGYSGYQCDRCTQNYFGDPLISGGTCQQCLCNGNIDLSVPDSCDSTTGECLKCLYNTIGYSCNRCRQGYYGDAVQKTCKPCECSALGTNKTLANDCDHVTGQCHCLPNVVARKCDQCEINHWRLYGGDGCIPCDCDPTGSLMEQCDVFQGQCPCKTGRGGRDCSECPAYHWGSPAIGCKPCSCNPDGSTSRQCDKLTGQCKCQKGVTGLKCDRCDRGTTGQLPHCQPCGECFDNYDVLIHDLEGAVIDVNKQVYDMRLSEKNKAYRAEFNDIEDDLNDLDYLVHHLNASHTEKFIAECVDEEFKNKTKEMEKMLIAKSGDNEAHDHQFQTLVEKFVQVNQTFEKVKHDNNDLLGEVKFFEENAIYEQEQNVEGAHKSILESMNSVEVMEAKVPSLKNQISWYAGEVQKKNEGLDHFDDQKKADAEDGNDDYDDAAEVDHMAAMEKEINKIKDQILDLNFETCGGQGKTCDDKCGGANCKTCGDDNDHTCTDGSVTKSVVAFKSFKESEGVLGQLVKQANSLTLNLSQISKNCTKSEQEVKKLAERSKQARSDSESNLSNITSLQNEAKEFMEKEKELSDDIKKVYNDTMSVSLEIYEPRLKELSEQIKTAAQSLEDVRQITVDTKQDQEASSRAAVEASRVLNDSRRLHGDLEKGLKDMNDLMGVDDLTAMVETLTNDSMKFKEDVNALFDKMRELRAKSSNSTPRVYNINARLDKVKKSIADRDSLIKLLNDKRLRIEKKKVEVKKRLDAYNELNDQLTEKWKLYDQNFEINKSSTKNLLNRTDEIKKNVFSSRQALEVARVHFDEFQMTAKEHNKLIKTLLERIHIIRDEIQTKSKIHFLCR</sequence>
<dbReference type="SMART" id="SM00136">
    <property type="entry name" value="LamNT"/>
    <property type="match status" value="1"/>
</dbReference>
<dbReference type="SUPFAM" id="SSF57196">
    <property type="entry name" value="EGF/Laminin"/>
    <property type="match status" value="13"/>
</dbReference>
<keyword evidence="11 12" id="KW-0424">Laminin EGF-like domain</keyword>
<dbReference type="InterPro" id="IPR002049">
    <property type="entry name" value="LE_dom"/>
</dbReference>
<dbReference type="GO" id="GO:0043256">
    <property type="term" value="C:laminin complex"/>
    <property type="evidence" value="ECO:0000318"/>
    <property type="project" value="GO_Central"/>
</dbReference>
<dbReference type="FunFam" id="2.10.25.10:FF:000280">
    <property type="entry name" value="Laminin subunit beta 4"/>
    <property type="match status" value="1"/>
</dbReference>
<feature type="domain" description="Laminin EGF-like" evidence="14">
    <location>
        <begin position="284"/>
        <end position="346"/>
    </location>
</feature>
<feature type="disulfide bond" evidence="12">
    <location>
        <begin position="764"/>
        <end position="776"/>
    </location>
</feature>
<dbReference type="Gene3D" id="2.10.25.10">
    <property type="entry name" value="Laminin"/>
    <property type="match status" value="11"/>
</dbReference>
<keyword evidence="9 12" id="KW-1015">Disulfide bond</keyword>
<feature type="domain" description="Laminin IV type B" evidence="15">
    <location>
        <begin position="498"/>
        <end position="710"/>
    </location>
</feature>
<keyword evidence="2" id="KW-0964">Secreted</keyword>
<evidence type="ECO:0000256" key="4">
    <source>
        <dbReference type="ARBA" id="ARBA00022729"/>
    </source>
</evidence>
<evidence type="ECO:0000313" key="19">
    <source>
        <dbReference type="Proteomes" id="UP000015101"/>
    </source>
</evidence>
<feature type="domain" description="Laminin EGF-like" evidence="14">
    <location>
        <begin position="764"/>
        <end position="809"/>
    </location>
</feature>
<evidence type="ECO:0000256" key="12">
    <source>
        <dbReference type="PROSITE-ProRule" id="PRU00460"/>
    </source>
</evidence>
<dbReference type="Gene3D" id="2.60.120.260">
    <property type="entry name" value="Galactose-binding domain-like"/>
    <property type="match status" value="1"/>
</dbReference>
<feature type="domain" description="Laminin EGF-like" evidence="14">
    <location>
        <begin position="347"/>
        <end position="406"/>
    </location>
</feature>
<dbReference type="eggNOG" id="KOG0994">
    <property type="taxonomic scope" value="Eukaryota"/>
</dbReference>
<feature type="disulfide bond" evidence="12">
    <location>
        <begin position="1041"/>
        <end position="1050"/>
    </location>
</feature>
<dbReference type="GO" id="GO:0009888">
    <property type="term" value="P:tissue development"/>
    <property type="evidence" value="ECO:0000318"/>
    <property type="project" value="GO_Central"/>
</dbReference>
<dbReference type="OMA" id="DYQCDRE"/>
<dbReference type="Pfam" id="PF21199">
    <property type="entry name" value="LAMININ_IV_B"/>
    <property type="match status" value="1"/>
</dbReference>
<keyword evidence="6" id="KW-0084">Basement membrane</keyword>